<dbReference type="Proteomes" id="UP000281677">
    <property type="component" value="Unassembled WGS sequence"/>
</dbReference>
<comment type="similarity">
    <text evidence="2">Belongs to the folylpolyglutamate synthase family.</text>
</comment>
<organism evidence="14 15">
    <name type="scientific">Hortaea werneckii</name>
    <name type="common">Black yeast</name>
    <name type="synonym">Cladosporium werneckii</name>
    <dbReference type="NCBI Taxonomy" id="91943"/>
    <lineage>
        <taxon>Eukaryota</taxon>
        <taxon>Fungi</taxon>
        <taxon>Dikarya</taxon>
        <taxon>Ascomycota</taxon>
        <taxon>Pezizomycotina</taxon>
        <taxon>Dothideomycetes</taxon>
        <taxon>Dothideomycetidae</taxon>
        <taxon>Mycosphaerellales</taxon>
        <taxon>Teratosphaeriaceae</taxon>
        <taxon>Hortaea</taxon>
    </lineage>
</organism>
<keyword evidence="5" id="KW-0436">Ligase</keyword>
<dbReference type="InterPro" id="IPR001645">
    <property type="entry name" value="Folylpolyglutamate_synth"/>
</dbReference>
<comment type="catalytic activity">
    <reaction evidence="12">
        <text>(6S)-5,6,7,8-tetrahydrofolyl-(gamma-L-Glu)(n) + L-glutamate + ATP = (6S)-5,6,7,8-tetrahydrofolyl-(gamma-L-Glu)(n+1) + ADP + phosphate + H(+)</text>
        <dbReference type="Rhea" id="RHEA:10580"/>
        <dbReference type="Rhea" id="RHEA-COMP:14738"/>
        <dbReference type="Rhea" id="RHEA-COMP:14740"/>
        <dbReference type="ChEBI" id="CHEBI:15378"/>
        <dbReference type="ChEBI" id="CHEBI:29985"/>
        <dbReference type="ChEBI" id="CHEBI:30616"/>
        <dbReference type="ChEBI" id="CHEBI:43474"/>
        <dbReference type="ChEBI" id="CHEBI:141005"/>
        <dbReference type="ChEBI" id="CHEBI:456216"/>
        <dbReference type="EC" id="6.3.2.17"/>
    </reaction>
</comment>
<dbReference type="GO" id="GO:0005524">
    <property type="term" value="F:ATP binding"/>
    <property type="evidence" value="ECO:0007669"/>
    <property type="project" value="UniProtKB-KW"/>
</dbReference>
<reference evidence="14 15" key="1">
    <citation type="journal article" date="2018" name="BMC Genomics">
        <title>Genomic evidence for intraspecific hybridization in a clonal and extremely halotolerant yeast.</title>
        <authorList>
            <person name="Gostincar C."/>
            <person name="Stajich J.E."/>
            <person name="Zupancic J."/>
            <person name="Zalar P."/>
            <person name="Gunde-Cimerman N."/>
        </authorList>
    </citation>
    <scope>NUCLEOTIDE SEQUENCE [LARGE SCALE GENOMIC DNA]</scope>
    <source>
        <strain evidence="14 15">EXF-120</strain>
    </source>
</reference>
<dbReference type="GO" id="GO:0005829">
    <property type="term" value="C:cytosol"/>
    <property type="evidence" value="ECO:0007669"/>
    <property type="project" value="TreeGrafter"/>
</dbReference>
<dbReference type="EMBL" id="QWIT01000776">
    <property type="protein sequence ID" value="RMZ20617.1"/>
    <property type="molecule type" value="Genomic_DNA"/>
</dbReference>
<dbReference type="Gene3D" id="3.40.1190.10">
    <property type="entry name" value="Mur-like, catalytic domain"/>
    <property type="match status" value="1"/>
</dbReference>
<evidence type="ECO:0000256" key="7">
    <source>
        <dbReference type="ARBA" id="ARBA00022741"/>
    </source>
</evidence>
<evidence type="ECO:0000256" key="2">
    <source>
        <dbReference type="ARBA" id="ARBA00008276"/>
    </source>
</evidence>
<dbReference type="NCBIfam" id="TIGR01499">
    <property type="entry name" value="folC"/>
    <property type="match status" value="1"/>
</dbReference>
<dbReference type="PANTHER" id="PTHR11136">
    <property type="entry name" value="FOLYLPOLYGLUTAMATE SYNTHASE-RELATED"/>
    <property type="match status" value="1"/>
</dbReference>
<dbReference type="SUPFAM" id="SSF53244">
    <property type="entry name" value="MurD-like peptide ligases, peptide-binding domain"/>
    <property type="match status" value="1"/>
</dbReference>
<dbReference type="VEuPathDB" id="FungiDB:BTJ68_10589"/>
<evidence type="ECO:0000256" key="9">
    <source>
        <dbReference type="ARBA" id="ARBA00022842"/>
    </source>
</evidence>
<gene>
    <name evidence="14" type="ORF">D0859_15375</name>
</gene>
<dbReference type="AlphaFoldDB" id="A0A3M7I4R3"/>
<evidence type="ECO:0000256" key="3">
    <source>
        <dbReference type="ARBA" id="ARBA00013025"/>
    </source>
</evidence>
<dbReference type="OrthoDB" id="5212574at2759"/>
<feature type="region of interest" description="Disordered" evidence="13">
    <location>
        <begin position="668"/>
        <end position="687"/>
    </location>
</feature>
<evidence type="ECO:0000313" key="15">
    <source>
        <dbReference type="Proteomes" id="UP000281677"/>
    </source>
</evidence>
<keyword evidence="8" id="KW-0067">ATP-binding</keyword>
<evidence type="ECO:0000256" key="8">
    <source>
        <dbReference type="ARBA" id="ARBA00022840"/>
    </source>
</evidence>
<dbReference type="EC" id="6.3.2.17" evidence="3"/>
<dbReference type="Gene3D" id="3.90.190.20">
    <property type="entry name" value="Mur ligase, C-terminal domain"/>
    <property type="match status" value="1"/>
</dbReference>
<dbReference type="InterPro" id="IPR036615">
    <property type="entry name" value="Mur_ligase_C_dom_sf"/>
</dbReference>
<keyword evidence="9" id="KW-0460">Magnesium</keyword>
<name>A0A3M7I4R3_HORWE</name>
<proteinExistence type="inferred from homology"/>
<keyword evidence="6" id="KW-0479">Metal-binding</keyword>
<evidence type="ECO:0000256" key="6">
    <source>
        <dbReference type="ARBA" id="ARBA00022723"/>
    </source>
</evidence>
<dbReference type="GO" id="GO:0046872">
    <property type="term" value="F:metal ion binding"/>
    <property type="evidence" value="ECO:0007669"/>
    <property type="project" value="UniProtKB-KW"/>
</dbReference>
<protein>
    <recommendedName>
        <fullName evidence="3">tetrahydrofolate synthase</fullName>
        <ecNumber evidence="3">6.3.2.17</ecNumber>
    </recommendedName>
    <alternativeName>
        <fullName evidence="11">Folylpoly-gamma-glutamate synthetase</fullName>
    </alternativeName>
    <alternativeName>
        <fullName evidence="10">Tetrahydrofolylpolyglutamate synthase</fullName>
    </alternativeName>
</protein>
<evidence type="ECO:0000313" key="14">
    <source>
        <dbReference type="EMBL" id="RMZ20617.1"/>
    </source>
</evidence>
<feature type="region of interest" description="Disordered" evidence="13">
    <location>
        <begin position="28"/>
        <end position="48"/>
    </location>
</feature>
<dbReference type="VEuPathDB" id="FungiDB:BTJ68_10590"/>
<comment type="caution">
    <text evidence="14">The sequence shown here is derived from an EMBL/GenBank/DDBJ whole genome shotgun (WGS) entry which is preliminary data.</text>
</comment>
<dbReference type="PANTHER" id="PTHR11136:SF5">
    <property type="entry name" value="FOLYLPOLYGLUTAMATE SYNTHASE, MITOCHONDRIAL"/>
    <property type="match status" value="1"/>
</dbReference>
<evidence type="ECO:0000256" key="4">
    <source>
        <dbReference type="ARBA" id="ARBA00022563"/>
    </source>
</evidence>
<evidence type="ECO:0000256" key="12">
    <source>
        <dbReference type="ARBA" id="ARBA00047493"/>
    </source>
</evidence>
<evidence type="ECO:0000256" key="1">
    <source>
        <dbReference type="ARBA" id="ARBA00005150"/>
    </source>
</evidence>
<dbReference type="GO" id="GO:0006730">
    <property type="term" value="P:one-carbon metabolic process"/>
    <property type="evidence" value="ECO:0007669"/>
    <property type="project" value="UniProtKB-KW"/>
</dbReference>
<feature type="region of interest" description="Disordered" evidence="13">
    <location>
        <begin position="721"/>
        <end position="764"/>
    </location>
</feature>
<dbReference type="UniPathway" id="UPA00850"/>
<dbReference type="SUPFAM" id="SSF53623">
    <property type="entry name" value="MurD-like peptide ligases, catalytic domain"/>
    <property type="match status" value="1"/>
</dbReference>
<evidence type="ECO:0000256" key="10">
    <source>
        <dbReference type="ARBA" id="ARBA00030592"/>
    </source>
</evidence>
<keyword evidence="4" id="KW-0554">One-carbon metabolism</keyword>
<evidence type="ECO:0000256" key="11">
    <source>
        <dbReference type="ARBA" id="ARBA00030876"/>
    </source>
</evidence>
<feature type="compositionally biased region" description="Basic and acidic residues" evidence="13">
    <location>
        <begin position="744"/>
        <end position="755"/>
    </location>
</feature>
<evidence type="ECO:0000256" key="13">
    <source>
        <dbReference type="SAM" id="MobiDB-lite"/>
    </source>
</evidence>
<accession>A0A3M7I4R3</accession>
<comment type="pathway">
    <text evidence="1">Cofactor biosynthesis; tetrahydrofolylpolyglutamate biosynthesis.</text>
</comment>
<dbReference type="InterPro" id="IPR036565">
    <property type="entry name" value="Mur-like_cat_sf"/>
</dbReference>
<sequence length="764" mass="84695">MENRNYEAAINIIEGRKRVRRPNAASLHDAYDEQVPKSSGTPDLRGTPSIAGMSNWLQAIGHSAEDIDNLNVIHVAGTKGKGSTCAFIESFLRTQGNRTGYPKKTGLYTSPHLMAPEERVRINMQPLERGLLAKYFFEVYDSLPQLHSDYDPRKELIQRGPRSLQLWALLAFHVFIREGVDVAIIETHHGGEYDATNVIREPVVTAITALGMDHIAQLGPTIENIAWHKSGIFKRGAVALSAQQDHSLEEVLQKRSAQHDEVVRFIDEDEHLPKVALKLEPRVQRKNASLALAAADAFLHKVAPPGCSDLSPADIEAGVAQWTWPGRFQVVTQERSTWFLDAAHNDMSIALAAEWFAEAGKKIDYGGAEPLRILIFAHVNELRDAEKLLGNLAHALSTHEVSMDHVIFTTYEEKDEKAENPAERPSTNLAALSKVWQNTRIEALPAELLCPILESTRAEERASGDSNSLCNDLENRVCHLPSELVSLGIDHPLLKSSVCLHASLERYLLSTTVFVYCSGAFGSVSPTGSKATFDTAAHDLLLWLSCLSPSQRKMVRKLRLEMHASELLWLFMPLEAGQRLHIPQNRKVWGEVLELLKGLDLTELTITVLGRSCPRPCAAGEKTATGCHSADVNNDGAVSSHWEVDWRWIVKAVLSSLQRNVSKNGVAFAASDSEEHDTKREHPSTIKPRKVQQIAALSWNALESSTVGWHTCATLAYDGQREQSWAGEEEGEQESRTYKTPIRQGRDARQGHGVDEDVDASGLF</sequence>
<keyword evidence="7" id="KW-0547">Nucleotide-binding</keyword>
<evidence type="ECO:0000256" key="5">
    <source>
        <dbReference type="ARBA" id="ARBA00022598"/>
    </source>
</evidence>
<dbReference type="GO" id="GO:0005739">
    <property type="term" value="C:mitochondrion"/>
    <property type="evidence" value="ECO:0007669"/>
    <property type="project" value="TreeGrafter"/>
</dbReference>
<dbReference type="GO" id="GO:0004326">
    <property type="term" value="F:tetrahydrofolylpolyglutamate synthase activity"/>
    <property type="evidence" value="ECO:0007669"/>
    <property type="project" value="UniProtKB-EC"/>
</dbReference>